<accession>A0A2S8SV18</accession>
<evidence type="ECO:0000256" key="3">
    <source>
        <dbReference type="ARBA" id="ARBA00023004"/>
    </source>
</evidence>
<evidence type="ECO:0000256" key="4">
    <source>
        <dbReference type="PROSITE-ProRule" id="PRU00433"/>
    </source>
</evidence>
<feature type="chain" id="PRO_5015596609" evidence="6">
    <location>
        <begin position="19"/>
        <end position="265"/>
    </location>
</feature>
<dbReference type="AlphaFoldDB" id="A0A2S8SV18"/>
<evidence type="ECO:0000256" key="6">
    <source>
        <dbReference type="SAM" id="SignalP"/>
    </source>
</evidence>
<evidence type="ECO:0000313" key="9">
    <source>
        <dbReference type="Proteomes" id="UP000237684"/>
    </source>
</evidence>
<dbReference type="PROSITE" id="PS51257">
    <property type="entry name" value="PROKAR_LIPOPROTEIN"/>
    <property type="match status" value="1"/>
</dbReference>
<gene>
    <name evidence="8" type="ORF">B1R32_104117</name>
</gene>
<dbReference type="EMBL" id="NIGF01000004">
    <property type="protein sequence ID" value="PQV64624.1"/>
    <property type="molecule type" value="Genomic_DNA"/>
</dbReference>
<evidence type="ECO:0000259" key="7">
    <source>
        <dbReference type="PROSITE" id="PS51007"/>
    </source>
</evidence>
<evidence type="ECO:0000256" key="5">
    <source>
        <dbReference type="SAM" id="MobiDB-lite"/>
    </source>
</evidence>
<feature type="compositionally biased region" description="Polar residues" evidence="5">
    <location>
        <begin position="248"/>
        <end position="265"/>
    </location>
</feature>
<comment type="caution">
    <text evidence="8">The sequence shown here is derived from an EMBL/GenBank/DDBJ whole genome shotgun (WGS) entry which is preliminary data.</text>
</comment>
<dbReference type="GO" id="GO:0020037">
    <property type="term" value="F:heme binding"/>
    <property type="evidence" value="ECO:0007669"/>
    <property type="project" value="InterPro"/>
</dbReference>
<reference evidence="8 9" key="1">
    <citation type="journal article" date="2018" name="Syst. Appl. Microbiol.">
        <title>Abditibacterium utsteinense sp. nov., the first cultivated member of candidate phylum FBP, isolated from ice-free Antarctic soil samples.</title>
        <authorList>
            <person name="Tahon G."/>
            <person name="Tytgat B."/>
            <person name="Lebbe L."/>
            <person name="Carlier A."/>
            <person name="Willems A."/>
        </authorList>
    </citation>
    <scope>NUCLEOTIDE SEQUENCE [LARGE SCALE GENOMIC DNA]</scope>
    <source>
        <strain evidence="8 9">LMG 29911</strain>
    </source>
</reference>
<dbReference type="InterPro" id="IPR009056">
    <property type="entry name" value="Cyt_c-like_dom"/>
</dbReference>
<proteinExistence type="predicted"/>
<feature type="compositionally biased region" description="Basic and acidic residues" evidence="5">
    <location>
        <begin position="234"/>
        <end position="247"/>
    </location>
</feature>
<keyword evidence="6" id="KW-0732">Signal</keyword>
<keyword evidence="3 4" id="KW-0408">Iron</keyword>
<protein>
    <submittedName>
        <fullName evidence="8">Cytochrome C oxidase, cbb3-type, subunit III</fullName>
    </submittedName>
</protein>
<sequence>MIRFSPKNLLLAAPLVLAGLSGCTRDGKFQPVDMWNGSRLKPYEAINFFEDHAVEQHPPAGTVARGQERADEPTFYGTQNGALITYNPILRSVSTADARKAVIERGQERFNIYCQPCHGLGGYGDGLIVKRGFAKPPSYHIARLRNAPDGHLYDVITNGYGSMYSYAARVPTKDRWAIVAYIRALQRSQNARAGDVPAGIKIETTPQIVPPIGEAKNFGPSAGGEYHGTGPTGREQDAEGLSEDRSTQKAGTQPGGSSIPETGVQ</sequence>
<dbReference type="GO" id="GO:0009055">
    <property type="term" value="F:electron transfer activity"/>
    <property type="evidence" value="ECO:0007669"/>
    <property type="project" value="InterPro"/>
</dbReference>
<dbReference type="PANTHER" id="PTHR40394:SF2">
    <property type="entry name" value="QUINOL:CYTOCHROME C OXIDOREDUCTASE MEMBRANE PROTEIN"/>
    <property type="match status" value="1"/>
</dbReference>
<keyword evidence="2 4" id="KW-0479">Metal-binding</keyword>
<dbReference type="InParanoid" id="A0A2S8SV18"/>
<feature type="signal peptide" evidence="6">
    <location>
        <begin position="1"/>
        <end position="18"/>
    </location>
</feature>
<dbReference type="RefSeq" id="WP_202973451.1">
    <property type="nucleotide sequence ID" value="NZ_NIGF01000004.1"/>
</dbReference>
<evidence type="ECO:0000313" key="8">
    <source>
        <dbReference type="EMBL" id="PQV64624.1"/>
    </source>
</evidence>
<dbReference type="Gene3D" id="1.10.760.10">
    <property type="entry name" value="Cytochrome c-like domain"/>
    <property type="match status" value="1"/>
</dbReference>
<organism evidence="8 9">
    <name type="scientific">Abditibacterium utsteinense</name>
    <dbReference type="NCBI Taxonomy" id="1960156"/>
    <lineage>
        <taxon>Bacteria</taxon>
        <taxon>Pseudomonadati</taxon>
        <taxon>Abditibacteriota</taxon>
        <taxon>Abditibacteriia</taxon>
        <taxon>Abditibacteriales</taxon>
        <taxon>Abditibacteriaceae</taxon>
        <taxon>Abditibacterium</taxon>
    </lineage>
</organism>
<dbReference type="Proteomes" id="UP000237684">
    <property type="component" value="Unassembled WGS sequence"/>
</dbReference>
<feature type="region of interest" description="Disordered" evidence="5">
    <location>
        <begin position="210"/>
        <end position="265"/>
    </location>
</feature>
<keyword evidence="9" id="KW-1185">Reference proteome</keyword>
<dbReference type="GO" id="GO:0046872">
    <property type="term" value="F:metal ion binding"/>
    <property type="evidence" value="ECO:0007669"/>
    <property type="project" value="UniProtKB-KW"/>
</dbReference>
<feature type="domain" description="Cytochrome c" evidence="7">
    <location>
        <begin position="101"/>
        <end position="186"/>
    </location>
</feature>
<dbReference type="SUPFAM" id="SSF46626">
    <property type="entry name" value="Cytochrome c"/>
    <property type="match status" value="1"/>
</dbReference>
<evidence type="ECO:0000256" key="1">
    <source>
        <dbReference type="ARBA" id="ARBA00022617"/>
    </source>
</evidence>
<dbReference type="Pfam" id="PF13442">
    <property type="entry name" value="Cytochrome_CBB3"/>
    <property type="match status" value="1"/>
</dbReference>
<dbReference type="PROSITE" id="PS51007">
    <property type="entry name" value="CYTC"/>
    <property type="match status" value="1"/>
</dbReference>
<name>A0A2S8SV18_9BACT</name>
<dbReference type="PANTHER" id="PTHR40394">
    <property type="entry name" value="LIPOPROTEIN-RELATED"/>
    <property type="match status" value="1"/>
</dbReference>
<dbReference type="InterPro" id="IPR036909">
    <property type="entry name" value="Cyt_c-like_dom_sf"/>
</dbReference>
<evidence type="ECO:0000256" key="2">
    <source>
        <dbReference type="ARBA" id="ARBA00022723"/>
    </source>
</evidence>
<keyword evidence="1 4" id="KW-0349">Heme</keyword>
<feature type="compositionally biased region" description="Gly residues" evidence="5">
    <location>
        <begin position="221"/>
        <end position="231"/>
    </location>
</feature>